<dbReference type="InterPro" id="IPR024787">
    <property type="entry name" value="EcsC"/>
</dbReference>
<dbReference type="EMBL" id="OY288114">
    <property type="protein sequence ID" value="CAJ0857536.1"/>
    <property type="molecule type" value="Genomic_DNA"/>
</dbReference>
<organism evidence="1">
    <name type="scientific">freshwater sediment metagenome</name>
    <dbReference type="NCBI Taxonomy" id="556182"/>
    <lineage>
        <taxon>unclassified sequences</taxon>
        <taxon>metagenomes</taxon>
        <taxon>ecological metagenomes</taxon>
    </lineage>
</organism>
<reference evidence="1" key="1">
    <citation type="submission" date="2023-07" db="EMBL/GenBank/DDBJ databases">
        <authorList>
            <person name="Pelsma A.J. K."/>
        </authorList>
    </citation>
    <scope>NUCLEOTIDE SEQUENCE</scope>
</reference>
<name>A0AA48M1C2_9ZZZZ</name>
<evidence type="ECO:0000313" key="1">
    <source>
        <dbReference type="EMBL" id="CAJ0857536.1"/>
    </source>
</evidence>
<protein>
    <recommendedName>
        <fullName evidence="2">EcsC family protein</fullName>
    </recommendedName>
</protein>
<dbReference type="AlphaFoldDB" id="A0AA48M1C2"/>
<sequence length="210" mass="21839">MSSSTEKPSELITVALDWIYANVTSGSIELAESYRLKCAGDSEQGISDLIRSHVCYAALVGFMTNFGGVFNTSIAAPLNLSSVIVIQVRMIAAIAHLRGYSLADRKVKTLVFICLTGSSAVALLQELGYEVGRKLGARAVSRGAGVSMHAFNKALGRHLALRYGAQSGLIRATPVLGGAVGGVIDASVTGAIGVTAKVIFKPQPCVVSAV</sequence>
<gene>
    <name evidence="1" type="ORF">AMST5_01029</name>
</gene>
<proteinExistence type="predicted"/>
<accession>A0AA48M1C2</accession>
<dbReference type="Pfam" id="PF12787">
    <property type="entry name" value="EcsC"/>
    <property type="match status" value="1"/>
</dbReference>
<evidence type="ECO:0008006" key="2">
    <source>
        <dbReference type="Google" id="ProtNLM"/>
    </source>
</evidence>